<comment type="caution">
    <text evidence="1">The sequence shown here is derived from an EMBL/GenBank/DDBJ whole genome shotgun (WGS) entry which is preliminary data.</text>
</comment>
<sequence>MKPTRFSIKYRLSFMYSEPVAKLVNQASVFGKSRIRSATSLAKDAPRKMMKKITDDIVYKEIFHPMIHPNKLDYTPAKVERWATISPLLPLIKMIFPFPALLLNQ</sequence>
<gene>
    <name evidence="1" type="ORF">SAMN02745208_02825</name>
</gene>
<dbReference type="KEGG" id="bcoa:BF29_1716"/>
<dbReference type="GeneID" id="29815043"/>
<dbReference type="Proteomes" id="UP000184029">
    <property type="component" value="Unassembled WGS sequence"/>
</dbReference>
<evidence type="ECO:0000313" key="1">
    <source>
        <dbReference type="EMBL" id="SHF87577.1"/>
    </source>
</evidence>
<dbReference type="AlphaFoldDB" id="A0A8B4BX57"/>
<proteinExistence type="predicted"/>
<dbReference type="EMBL" id="FQUB01000083">
    <property type="protein sequence ID" value="SHF87577.1"/>
    <property type="molecule type" value="Genomic_DNA"/>
</dbReference>
<dbReference type="RefSeq" id="WP_042512423.1">
    <property type="nucleotide sequence ID" value="NZ_ALAS01000180.1"/>
</dbReference>
<accession>A0A8B4BX57</accession>
<name>A0A8B4BX57_HEYCO</name>
<organism evidence="1 2">
    <name type="scientific">Heyndrickxia coagulans DSM 1 = ATCC 7050</name>
    <dbReference type="NCBI Taxonomy" id="1121088"/>
    <lineage>
        <taxon>Bacteria</taxon>
        <taxon>Bacillati</taxon>
        <taxon>Bacillota</taxon>
        <taxon>Bacilli</taxon>
        <taxon>Bacillales</taxon>
        <taxon>Bacillaceae</taxon>
        <taxon>Heyndrickxia</taxon>
    </lineage>
</organism>
<reference evidence="1 2" key="1">
    <citation type="submission" date="2016-11" db="EMBL/GenBank/DDBJ databases">
        <authorList>
            <person name="Varghese N."/>
            <person name="Submissions S."/>
        </authorList>
    </citation>
    <scope>NUCLEOTIDE SEQUENCE [LARGE SCALE GENOMIC DNA]</scope>
    <source>
        <strain evidence="1 2">DSM 1</strain>
    </source>
</reference>
<protein>
    <submittedName>
        <fullName evidence="1">Uncharacterized protein</fullName>
    </submittedName>
</protein>
<evidence type="ECO:0000313" key="2">
    <source>
        <dbReference type="Proteomes" id="UP000184029"/>
    </source>
</evidence>